<proteinExistence type="predicted"/>
<organism evidence="3 4">
    <name type="scientific">Nocardia testacea</name>
    <dbReference type="NCBI Taxonomy" id="248551"/>
    <lineage>
        <taxon>Bacteria</taxon>
        <taxon>Bacillati</taxon>
        <taxon>Actinomycetota</taxon>
        <taxon>Actinomycetes</taxon>
        <taxon>Mycobacteriales</taxon>
        <taxon>Nocardiaceae</taxon>
        <taxon>Nocardia</taxon>
    </lineage>
</organism>
<comment type="caution">
    <text evidence="3">The sequence shown here is derived from an EMBL/GenBank/DDBJ whole genome shotgun (WGS) entry which is preliminary data.</text>
</comment>
<keyword evidence="2" id="KW-1133">Transmembrane helix</keyword>
<feature type="transmembrane region" description="Helical" evidence="2">
    <location>
        <begin position="147"/>
        <end position="173"/>
    </location>
</feature>
<dbReference type="EMBL" id="JBIRYL010000030">
    <property type="protein sequence ID" value="MFI2234524.1"/>
    <property type="molecule type" value="Genomic_DNA"/>
</dbReference>
<evidence type="ECO:0000256" key="2">
    <source>
        <dbReference type="SAM" id="Phobius"/>
    </source>
</evidence>
<keyword evidence="2" id="KW-0812">Transmembrane</keyword>
<evidence type="ECO:0000256" key="1">
    <source>
        <dbReference type="SAM" id="MobiDB-lite"/>
    </source>
</evidence>
<dbReference type="InterPro" id="IPR027417">
    <property type="entry name" value="P-loop_NTPase"/>
</dbReference>
<dbReference type="SUPFAM" id="SSF52540">
    <property type="entry name" value="P-loop containing nucleoside triphosphate hydrolases"/>
    <property type="match status" value="1"/>
</dbReference>
<keyword evidence="4" id="KW-1185">Reference proteome</keyword>
<feature type="transmembrane region" description="Helical" evidence="2">
    <location>
        <begin position="75"/>
        <end position="96"/>
    </location>
</feature>
<feature type="compositionally biased region" description="Basic and acidic residues" evidence="1">
    <location>
        <begin position="665"/>
        <end position="677"/>
    </location>
</feature>
<evidence type="ECO:0000313" key="3">
    <source>
        <dbReference type="EMBL" id="MFI2234524.1"/>
    </source>
</evidence>
<feature type="region of interest" description="Disordered" evidence="1">
    <location>
        <begin position="652"/>
        <end position="677"/>
    </location>
</feature>
<name>A0ABW7W6V9_9NOCA</name>
<keyword evidence="2" id="KW-0472">Membrane</keyword>
<accession>A0ABW7W6V9</accession>
<reference evidence="3 4" key="1">
    <citation type="submission" date="2024-10" db="EMBL/GenBank/DDBJ databases">
        <title>The Natural Products Discovery Center: Release of the First 8490 Sequenced Strains for Exploring Actinobacteria Biosynthetic Diversity.</title>
        <authorList>
            <person name="Kalkreuter E."/>
            <person name="Kautsar S.A."/>
            <person name="Yang D."/>
            <person name="Bader C.D."/>
            <person name="Teijaro C.N."/>
            <person name="Fluegel L."/>
            <person name="Davis C.M."/>
            <person name="Simpson J.R."/>
            <person name="Lauterbach L."/>
            <person name="Steele A.D."/>
            <person name="Gui C."/>
            <person name="Meng S."/>
            <person name="Li G."/>
            <person name="Viehrig K."/>
            <person name="Ye F."/>
            <person name="Su P."/>
            <person name="Kiefer A.F."/>
            <person name="Nichols A."/>
            <person name="Cepeda A.J."/>
            <person name="Yan W."/>
            <person name="Fan B."/>
            <person name="Jiang Y."/>
            <person name="Adhikari A."/>
            <person name="Zheng C.-J."/>
            <person name="Schuster L."/>
            <person name="Cowan T.M."/>
            <person name="Smanski M.J."/>
            <person name="Chevrette M.G."/>
            <person name="De Carvalho L.P.S."/>
            <person name="Shen B."/>
        </authorList>
    </citation>
    <scope>NUCLEOTIDE SEQUENCE [LARGE SCALE GENOMIC DNA]</scope>
    <source>
        <strain evidence="3 4">NPDC019377</strain>
    </source>
</reference>
<protein>
    <submittedName>
        <fullName evidence="3">Uncharacterized protein</fullName>
    </submittedName>
</protein>
<sequence length="677" mass="70898">MNDFSPAIPATECQALIDFRPECNQGPAPLAQVPAEPVMADPQAPPLPGAESGPLAHLDGLSLPDIDGGDVLDGLAVAGVFGGSIGAVAAAGLAVARFWAWSPVRLRNFAFGSVCVLPGSAVLLDGWDGPRAQVLQAVGEVVAGAFGAGAATAAVATVPAGWAVAAVAMARYLDQRETRGLRSPARTERAQWARRQRELTAAARMSAAALPLCAGTIHPNPVIGRTATISAAAPARSALGRLTGRNESLFQVPWLAMREHFVGVGNPGSGKTTFMLRAIIAFWAAGWRMHGQWWRNDRPGRPLAIIFDIKGARDARKTFAKLKQAGIALGLAGERIACWPDDINLQLLVGSAREIETRVEALIGAGTNTEGADPAEAYYLQMRKAVVHLAVSAPDPDKGLGAGEDPPTTMLDLLARMTEDELEHRWAGHPEELAALVSVTTGRSPVLPAVQTTVANIARELGPAFEGEANFTDYDIVYCCLEGITSPMLAQAQFGALVAMLTALAGTDHGRTIQLFVDEFAQVCGDGGAARIVELLRSAGVGSGWFAQSWMGLGPNDDARHRLVDACSGGIFAMRSNSAGQLAEKIGTRRKFTLSRKIIGGGRIGDEGNVQGEDAFIVPPAVMAGFAPGDIVHVRGPQAVFGHISPLAPETVRPLPGLAESTTPKAEKADLEKGASK</sequence>
<gene>
    <name evidence="3" type="ORF">ACH49Z_32220</name>
</gene>
<dbReference type="Proteomes" id="UP001611494">
    <property type="component" value="Unassembled WGS sequence"/>
</dbReference>
<dbReference type="RefSeq" id="WP_397067328.1">
    <property type="nucleotide sequence ID" value="NZ_JBIRYL010000030.1"/>
</dbReference>
<evidence type="ECO:0000313" key="4">
    <source>
        <dbReference type="Proteomes" id="UP001611494"/>
    </source>
</evidence>